<dbReference type="FunFam" id="3.10.250.10:FF:000003">
    <property type="entry name" value="Deleted in malignant brain tumors 1"/>
    <property type="match status" value="1"/>
</dbReference>
<evidence type="ECO:0000313" key="7">
    <source>
        <dbReference type="EMBL" id="KFV11237.1"/>
    </source>
</evidence>
<dbReference type="SUPFAM" id="SSF56487">
    <property type="entry name" value="SRCR-like"/>
    <property type="match status" value="1"/>
</dbReference>
<dbReference type="InterPro" id="IPR001190">
    <property type="entry name" value="SRCR"/>
</dbReference>
<keyword evidence="8" id="KW-1185">Reference proteome</keyword>
<dbReference type="Pfam" id="PF00530">
    <property type="entry name" value="SRCR"/>
    <property type="match status" value="1"/>
</dbReference>
<dbReference type="EMBL" id="KL458918">
    <property type="protein sequence ID" value="KFV11237.1"/>
    <property type="molecule type" value="Genomic_DNA"/>
</dbReference>
<dbReference type="PANTHER" id="PTHR48071">
    <property type="entry name" value="SRCR DOMAIN-CONTAINING PROTEIN"/>
    <property type="match status" value="1"/>
</dbReference>
<feature type="non-terminal residue" evidence="7">
    <location>
        <position position="1"/>
    </location>
</feature>
<sequence>VNGRHRCEGRVEVYYRGRLGTVCDDFWDLADAQVVCRQLGCGQAIAAMGSAYFGQGSGDILLDNVKCRGDEVSLSYCSHAGWRKHNCAHYEDAGVVCSGAV</sequence>
<evidence type="ECO:0000256" key="4">
    <source>
        <dbReference type="ARBA" id="ARBA00023180"/>
    </source>
</evidence>
<dbReference type="InterPro" id="IPR036772">
    <property type="entry name" value="SRCR-like_dom_sf"/>
</dbReference>
<protein>
    <submittedName>
        <fullName evidence="7">Deleted in malignant brain tumors 1 protein</fullName>
    </submittedName>
</protein>
<dbReference type="PANTHER" id="PTHR48071:SF24">
    <property type="entry name" value="DELETED IN MALIGNANT BRAIN TUMORS 1 PROTEIN-LIKE"/>
    <property type="match status" value="1"/>
</dbReference>
<dbReference type="GO" id="GO:0031638">
    <property type="term" value="P:zymogen activation"/>
    <property type="evidence" value="ECO:0007669"/>
    <property type="project" value="TreeGrafter"/>
</dbReference>
<evidence type="ECO:0000256" key="3">
    <source>
        <dbReference type="ARBA" id="ARBA00023157"/>
    </source>
</evidence>
<keyword evidence="2" id="KW-0677">Repeat</keyword>
<proteinExistence type="predicted"/>
<keyword evidence="1" id="KW-0732">Signal</keyword>
<evidence type="ECO:0000256" key="1">
    <source>
        <dbReference type="ARBA" id="ARBA00022729"/>
    </source>
</evidence>
<feature type="domain" description="SRCR" evidence="6">
    <location>
        <begin position="1"/>
        <end position="98"/>
    </location>
</feature>
<name>A0A093CFY4_TAUER</name>
<dbReference type="GO" id="GO:0004252">
    <property type="term" value="F:serine-type endopeptidase activity"/>
    <property type="evidence" value="ECO:0007669"/>
    <property type="project" value="TreeGrafter"/>
</dbReference>
<dbReference type="AlphaFoldDB" id="A0A093CFY4"/>
<feature type="disulfide bond" evidence="5">
    <location>
        <begin position="23"/>
        <end position="87"/>
    </location>
</feature>
<evidence type="ECO:0000256" key="5">
    <source>
        <dbReference type="PROSITE-ProRule" id="PRU00196"/>
    </source>
</evidence>
<evidence type="ECO:0000313" key="8">
    <source>
        <dbReference type="Proteomes" id="UP000053661"/>
    </source>
</evidence>
<evidence type="ECO:0000259" key="6">
    <source>
        <dbReference type="PROSITE" id="PS50287"/>
    </source>
</evidence>
<feature type="disulfide bond" evidence="5">
    <location>
        <begin position="67"/>
        <end position="77"/>
    </location>
</feature>
<evidence type="ECO:0000256" key="2">
    <source>
        <dbReference type="ARBA" id="ARBA00022737"/>
    </source>
</evidence>
<reference evidence="7 8" key="1">
    <citation type="submission" date="2014-04" db="EMBL/GenBank/DDBJ databases">
        <title>Genome evolution of avian class.</title>
        <authorList>
            <person name="Zhang G."/>
            <person name="Li C."/>
        </authorList>
    </citation>
    <scope>NUCLEOTIDE SEQUENCE [LARGE SCALE GENOMIC DNA]</scope>
    <source>
        <strain evidence="7">BGI_N340</strain>
    </source>
</reference>
<keyword evidence="4" id="KW-0325">Glycoprotein</keyword>
<organism evidence="7 8">
    <name type="scientific">Tauraco erythrolophus</name>
    <name type="common">Red-crested turaco</name>
    <dbReference type="NCBI Taxonomy" id="121530"/>
    <lineage>
        <taxon>Eukaryota</taxon>
        <taxon>Metazoa</taxon>
        <taxon>Chordata</taxon>
        <taxon>Craniata</taxon>
        <taxon>Vertebrata</taxon>
        <taxon>Euteleostomi</taxon>
        <taxon>Archelosauria</taxon>
        <taxon>Archosauria</taxon>
        <taxon>Dinosauria</taxon>
        <taxon>Saurischia</taxon>
        <taxon>Theropoda</taxon>
        <taxon>Coelurosauria</taxon>
        <taxon>Aves</taxon>
        <taxon>Neognathae</taxon>
        <taxon>Neoaves</taxon>
        <taxon>Otidimorphae</taxon>
        <taxon>Musophagiformes</taxon>
        <taxon>Musophagidae</taxon>
        <taxon>Tauraco</taxon>
    </lineage>
</organism>
<feature type="non-terminal residue" evidence="7">
    <location>
        <position position="101"/>
    </location>
</feature>
<dbReference type="PROSITE" id="PS50287">
    <property type="entry name" value="SRCR_2"/>
    <property type="match status" value="1"/>
</dbReference>
<gene>
    <name evidence="7" type="ORF">N340_10073</name>
</gene>
<dbReference type="Gene3D" id="3.10.250.10">
    <property type="entry name" value="SRCR-like domain"/>
    <property type="match status" value="1"/>
</dbReference>
<dbReference type="PRINTS" id="PR00258">
    <property type="entry name" value="SPERACTRCPTR"/>
</dbReference>
<dbReference type="Proteomes" id="UP000053661">
    <property type="component" value="Unassembled WGS sequence"/>
</dbReference>
<feature type="disulfide bond" evidence="5">
    <location>
        <begin position="36"/>
        <end position="97"/>
    </location>
</feature>
<dbReference type="GO" id="GO:0005886">
    <property type="term" value="C:plasma membrane"/>
    <property type="evidence" value="ECO:0007669"/>
    <property type="project" value="TreeGrafter"/>
</dbReference>
<dbReference type="SMART" id="SM00202">
    <property type="entry name" value="SR"/>
    <property type="match status" value="1"/>
</dbReference>
<keyword evidence="3 5" id="KW-1015">Disulfide bond</keyword>
<accession>A0A093CFY4</accession>